<dbReference type="InterPro" id="IPR025827">
    <property type="entry name" value="Zn_ribbon_recom_dom"/>
</dbReference>
<dbReference type="SUPFAM" id="SSF53041">
    <property type="entry name" value="Resolvase-like"/>
    <property type="match status" value="1"/>
</dbReference>
<evidence type="ECO:0000313" key="5">
    <source>
        <dbReference type="Proteomes" id="UP000766246"/>
    </source>
</evidence>
<feature type="domain" description="Recombinase" evidence="3">
    <location>
        <begin position="164"/>
        <end position="295"/>
    </location>
</feature>
<protein>
    <submittedName>
        <fullName evidence="4">Recombinase family protein</fullName>
    </submittedName>
</protein>
<evidence type="ECO:0000313" key="4">
    <source>
        <dbReference type="EMBL" id="MBE5919550.1"/>
    </source>
</evidence>
<dbReference type="Gene3D" id="3.90.1750.20">
    <property type="entry name" value="Putative Large Serine Recombinase, Chain B, Domain 2"/>
    <property type="match status" value="1"/>
</dbReference>
<proteinExistence type="predicted"/>
<dbReference type="Gene3D" id="3.40.50.1390">
    <property type="entry name" value="Resolvase, N-terminal catalytic domain"/>
    <property type="match status" value="1"/>
</dbReference>
<feature type="coiled-coil region" evidence="1">
    <location>
        <begin position="392"/>
        <end position="426"/>
    </location>
</feature>
<dbReference type="PROSITE" id="PS51736">
    <property type="entry name" value="RECOMBINASES_3"/>
    <property type="match status" value="1"/>
</dbReference>
<dbReference type="AlphaFoldDB" id="A0A927U7P6"/>
<comment type="caution">
    <text evidence="4">The sequence shown here is derived from an EMBL/GenBank/DDBJ whole genome shotgun (WGS) entry which is preliminary data.</text>
</comment>
<sequence>MTKERTKVYIYTRVSTAMQIDGYSLEAQKTRMKGFCAYNEYEIAGEYEDAGKSGKSTVDRLAFNKMIEDIKAGKDDVRFVLVFKLSRFGRNAADVLSTLQVMQDFGVDLICVEDGIDSSKDAGKLMISVLSAVAEIERENIRAQTMEGRMQKAREGKWNGGMAPYGYKLVDGNLVINEEEAEVIRKIFEVYVNTTHGPSGVAKYLSNHGIKKVKRRDWENEYFSEHTIRLILQNPVYIGKIAFGRRKTQKVKGTRNEYQIVNSDDYITADGAHEAIVSEDLWEAANAKMKKRSHKYSRVNKPKEERTHLLTGIVKCPICGTGLYANKATKKKADGTFYKDFYYYSCKHRKKDRGHVCTYRKQINEELLDAAVIESIIRMTQSRKFAQEIKRKIKAEVDTTELDKEIKELKAQLRKCYNRKEAINNDIDSLDVEDKHYSRRKYDLECSLYKIYDKIDRTEELLLAAQAKRQAIIANKVSADNVYKALVYFDKYVVDMTDAECREFITQLIEKVEVYEERQPDGKWIKDIKFKIPMINNETLFGLDNLNQLETIAKIERIK</sequence>
<dbReference type="CDD" id="cd00338">
    <property type="entry name" value="Ser_Recombinase"/>
    <property type="match status" value="1"/>
</dbReference>
<feature type="domain" description="Resolvase/invertase-type recombinase catalytic" evidence="2">
    <location>
        <begin position="7"/>
        <end position="156"/>
    </location>
</feature>
<dbReference type="GO" id="GO:0000150">
    <property type="term" value="F:DNA strand exchange activity"/>
    <property type="evidence" value="ECO:0007669"/>
    <property type="project" value="InterPro"/>
</dbReference>
<reference evidence="4" key="1">
    <citation type="submission" date="2019-04" db="EMBL/GenBank/DDBJ databases">
        <title>Evolution of Biomass-Degrading Anaerobic Consortia Revealed by Metagenomics.</title>
        <authorList>
            <person name="Peng X."/>
        </authorList>
    </citation>
    <scope>NUCLEOTIDE SEQUENCE</scope>
    <source>
        <strain evidence="4">SIG311</strain>
    </source>
</reference>
<dbReference type="InterPro" id="IPR036162">
    <property type="entry name" value="Resolvase-like_N_sf"/>
</dbReference>
<accession>A0A927U7P6</accession>
<dbReference type="Proteomes" id="UP000766246">
    <property type="component" value="Unassembled WGS sequence"/>
</dbReference>
<dbReference type="Pfam" id="PF07508">
    <property type="entry name" value="Recombinase"/>
    <property type="match status" value="1"/>
</dbReference>
<dbReference type="GO" id="GO:0003677">
    <property type="term" value="F:DNA binding"/>
    <property type="evidence" value="ECO:0007669"/>
    <property type="project" value="InterPro"/>
</dbReference>
<dbReference type="EMBL" id="SVER01000014">
    <property type="protein sequence ID" value="MBE5919550.1"/>
    <property type="molecule type" value="Genomic_DNA"/>
</dbReference>
<dbReference type="InterPro" id="IPR050639">
    <property type="entry name" value="SSR_resolvase"/>
</dbReference>
<evidence type="ECO:0000259" key="2">
    <source>
        <dbReference type="PROSITE" id="PS51736"/>
    </source>
</evidence>
<keyword evidence="1" id="KW-0175">Coiled coil</keyword>
<organism evidence="4 5">
    <name type="scientific">Pseudobutyrivibrio ruminis</name>
    <dbReference type="NCBI Taxonomy" id="46206"/>
    <lineage>
        <taxon>Bacteria</taxon>
        <taxon>Bacillati</taxon>
        <taxon>Bacillota</taxon>
        <taxon>Clostridia</taxon>
        <taxon>Lachnospirales</taxon>
        <taxon>Lachnospiraceae</taxon>
        <taxon>Pseudobutyrivibrio</taxon>
    </lineage>
</organism>
<dbReference type="Pfam" id="PF00239">
    <property type="entry name" value="Resolvase"/>
    <property type="match status" value="1"/>
</dbReference>
<name>A0A927U7P6_9FIRM</name>
<evidence type="ECO:0000256" key="1">
    <source>
        <dbReference type="SAM" id="Coils"/>
    </source>
</evidence>
<dbReference type="SMART" id="SM00857">
    <property type="entry name" value="Resolvase"/>
    <property type="match status" value="1"/>
</dbReference>
<dbReference type="PANTHER" id="PTHR30461">
    <property type="entry name" value="DNA-INVERTASE FROM LAMBDOID PROPHAGE"/>
    <property type="match status" value="1"/>
</dbReference>
<gene>
    <name evidence="4" type="ORF">E7272_06855</name>
</gene>
<dbReference type="InterPro" id="IPR038109">
    <property type="entry name" value="DNA_bind_recomb_sf"/>
</dbReference>
<dbReference type="PANTHER" id="PTHR30461:SF23">
    <property type="entry name" value="DNA RECOMBINASE-RELATED"/>
    <property type="match status" value="1"/>
</dbReference>
<dbReference type="PROSITE" id="PS51737">
    <property type="entry name" value="RECOMBINASE_DNA_BIND"/>
    <property type="match status" value="1"/>
</dbReference>
<dbReference type="Pfam" id="PF13408">
    <property type="entry name" value="Zn_ribbon_recom"/>
    <property type="match status" value="1"/>
</dbReference>
<dbReference type="InterPro" id="IPR006119">
    <property type="entry name" value="Resolv_N"/>
</dbReference>
<dbReference type="InterPro" id="IPR011109">
    <property type="entry name" value="DNA_bind_recombinase_dom"/>
</dbReference>
<evidence type="ECO:0000259" key="3">
    <source>
        <dbReference type="PROSITE" id="PS51737"/>
    </source>
</evidence>